<protein>
    <recommendedName>
        <fullName evidence="1">RPW8 domain-containing protein</fullName>
    </recommendedName>
</protein>
<gene>
    <name evidence="2" type="ORF">BUALT_Bualt04G0117400</name>
</gene>
<reference evidence="2" key="1">
    <citation type="submission" date="2019-10" db="EMBL/GenBank/DDBJ databases">
        <authorList>
            <person name="Zhang R."/>
            <person name="Pan Y."/>
            <person name="Wang J."/>
            <person name="Ma R."/>
            <person name="Yu S."/>
        </authorList>
    </citation>
    <scope>NUCLEOTIDE SEQUENCE</scope>
    <source>
        <strain evidence="2">LA-IB0</strain>
        <tissue evidence="2">Leaf</tissue>
    </source>
</reference>
<proteinExistence type="predicted"/>
<dbReference type="PROSITE" id="PS51153">
    <property type="entry name" value="RPW8"/>
    <property type="match status" value="1"/>
</dbReference>
<accession>A0AAV6XQB3</accession>
<dbReference type="Proteomes" id="UP000826271">
    <property type="component" value="Unassembled WGS sequence"/>
</dbReference>
<sequence>MGGVVEGAVLGAAFELSFKLILDAILKVVSFRTDLYRLKSTLSSIKCAVDDIQKIHRLCESEKLSFDHRLIEAEKLIKKCNEIKWINIFSRWYYSMKLNKLESLLLNSFLINAAAFHTRESKEISTILSNVADKIEEMMKNRESSSNRLPDDDVEIEVLEEA</sequence>
<evidence type="ECO:0000313" key="2">
    <source>
        <dbReference type="EMBL" id="KAG8384433.1"/>
    </source>
</evidence>
<name>A0AAV6XQB3_9LAMI</name>
<dbReference type="InterPro" id="IPR008808">
    <property type="entry name" value="Powdery_mildew-R_dom"/>
</dbReference>
<evidence type="ECO:0000313" key="3">
    <source>
        <dbReference type="Proteomes" id="UP000826271"/>
    </source>
</evidence>
<dbReference type="EMBL" id="WHWC01000004">
    <property type="protein sequence ID" value="KAG8384433.1"/>
    <property type="molecule type" value="Genomic_DNA"/>
</dbReference>
<comment type="caution">
    <text evidence="2">The sequence shown here is derived from an EMBL/GenBank/DDBJ whole genome shotgun (WGS) entry which is preliminary data.</text>
</comment>
<dbReference type="Pfam" id="PF05659">
    <property type="entry name" value="RPW8"/>
    <property type="match status" value="1"/>
</dbReference>
<keyword evidence="3" id="KW-1185">Reference proteome</keyword>
<evidence type="ECO:0000259" key="1">
    <source>
        <dbReference type="PROSITE" id="PS51153"/>
    </source>
</evidence>
<dbReference type="AlphaFoldDB" id="A0AAV6XQB3"/>
<organism evidence="2 3">
    <name type="scientific">Buddleja alternifolia</name>
    <dbReference type="NCBI Taxonomy" id="168488"/>
    <lineage>
        <taxon>Eukaryota</taxon>
        <taxon>Viridiplantae</taxon>
        <taxon>Streptophyta</taxon>
        <taxon>Embryophyta</taxon>
        <taxon>Tracheophyta</taxon>
        <taxon>Spermatophyta</taxon>
        <taxon>Magnoliopsida</taxon>
        <taxon>eudicotyledons</taxon>
        <taxon>Gunneridae</taxon>
        <taxon>Pentapetalae</taxon>
        <taxon>asterids</taxon>
        <taxon>lamiids</taxon>
        <taxon>Lamiales</taxon>
        <taxon>Scrophulariaceae</taxon>
        <taxon>Buddlejeae</taxon>
        <taxon>Buddleja</taxon>
    </lineage>
</organism>
<feature type="domain" description="RPW8" evidence="1">
    <location>
        <begin position="1"/>
        <end position="147"/>
    </location>
</feature>